<accession>A0AAV8ZL26</accession>
<keyword evidence="4" id="KW-1185">Reference proteome</keyword>
<feature type="domain" description="PiggyBac transposable element-derived protein" evidence="2">
    <location>
        <begin position="110"/>
        <end position="173"/>
    </location>
</feature>
<comment type="caution">
    <text evidence="3">The sequence shown here is derived from an EMBL/GenBank/DDBJ whole genome shotgun (WGS) entry which is preliminary data.</text>
</comment>
<organism evidence="3 4">
    <name type="scientific">Rhamnusium bicolor</name>
    <dbReference type="NCBI Taxonomy" id="1586634"/>
    <lineage>
        <taxon>Eukaryota</taxon>
        <taxon>Metazoa</taxon>
        <taxon>Ecdysozoa</taxon>
        <taxon>Arthropoda</taxon>
        <taxon>Hexapoda</taxon>
        <taxon>Insecta</taxon>
        <taxon>Pterygota</taxon>
        <taxon>Neoptera</taxon>
        <taxon>Endopterygota</taxon>
        <taxon>Coleoptera</taxon>
        <taxon>Polyphaga</taxon>
        <taxon>Cucujiformia</taxon>
        <taxon>Chrysomeloidea</taxon>
        <taxon>Cerambycidae</taxon>
        <taxon>Lepturinae</taxon>
        <taxon>Rhagiini</taxon>
        <taxon>Rhamnusium</taxon>
    </lineage>
</organism>
<feature type="region of interest" description="Disordered" evidence="1">
    <location>
        <begin position="71"/>
        <end position="90"/>
    </location>
</feature>
<dbReference type="EMBL" id="JANEYF010001218">
    <property type="protein sequence ID" value="KAJ8965491.1"/>
    <property type="molecule type" value="Genomic_DNA"/>
</dbReference>
<feature type="compositionally biased region" description="Acidic residues" evidence="1">
    <location>
        <begin position="11"/>
        <end position="32"/>
    </location>
</feature>
<dbReference type="AlphaFoldDB" id="A0AAV8ZL26"/>
<feature type="compositionally biased region" description="Basic and acidic residues" evidence="1">
    <location>
        <begin position="1"/>
        <end position="10"/>
    </location>
</feature>
<feature type="compositionally biased region" description="Basic and acidic residues" evidence="1">
    <location>
        <begin position="33"/>
        <end position="45"/>
    </location>
</feature>
<reference evidence="3" key="1">
    <citation type="journal article" date="2023" name="Insect Mol. Biol.">
        <title>Genome sequencing provides insights into the evolution of gene families encoding plant cell wall-degrading enzymes in longhorned beetles.</title>
        <authorList>
            <person name="Shin N.R."/>
            <person name="Okamura Y."/>
            <person name="Kirsch R."/>
            <person name="Pauchet Y."/>
        </authorList>
    </citation>
    <scope>NUCLEOTIDE SEQUENCE</scope>
    <source>
        <strain evidence="3">RBIC_L_NR</strain>
    </source>
</reference>
<evidence type="ECO:0000259" key="2">
    <source>
        <dbReference type="Pfam" id="PF13843"/>
    </source>
</evidence>
<gene>
    <name evidence="3" type="ORF">NQ314_004078</name>
</gene>
<dbReference type="Proteomes" id="UP001162156">
    <property type="component" value="Unassembled WGS sequence"/>
</dbReference>
<feature type="compositionally biased region" description="Basic and acidic residues" evidence="1">
    <location>
        <begin position="72"/>
        <end position="82"/>
    </location>
</feature>
<dbReference type="InterPro" id="IPR029526">
    <property type="entry name" value="PGBD"/>
</dbReference>
<sequence>MEEQLLKWYEELESEDENLLGGQETDEEDGLEVSDHNSASEKEPFEENEVTESIPDDVPLTHFVQNYMGRDGSTRWNKDRPRQNVRTPNHNKVSERYKLGVRPKAKHARTPLEALGLFLSNDFLEKIVDYTNICIEKIRPNFARERDALCTSKLEIKAILGLLYLAGVAKSSRQHMRSMGN</sequence>
<feature type="region of interest" description="Disordered" evidence="1">
    <location>
        <begin position="1"/>
        <end position="58"/>
    </location>
</feature>
<evidence type="ECO:0000256" key="1">
    <source>
        <dbReference type="SAM" id="MobiDB-lite"/>
    </source>
</evidence>
<evidence type="ECO:0000313" key="3">
    <source>
        <dbReference type="EMBL" id="KAJ8965491.1"/>
    </source>
</evidence>
<dbReference type="Pfam" id="PF13843">
    <property type="entry name" value="DDE_Tnp_1_7"/>
    <property type="match status" value="1"/>
</dbReference>
<proteinExistence type="predicted"/>
<evidence type="ECO:0000313" key="4">
    <source>
        <dbReference type="Proteomes" id="UP001162156"/>
    </source>
</evidence>
<name>A0AAV8ZL26_9CUCU</name>
<protein>
    <recommendedName>
        <fullName evidence="2">PiggyBac transposable element-derived protein domain-containing protein</fullName>
    </recommendedName>
</protein>